<keyword evidence="2" id="KW-1185">Reference proteome</keyword>
<dbReference type="AlphaFoldDB" id="A0A0U1P293"/>
<sequence>MAIFNDLFLRFNKQLETKDGHSDDQLKTHYYKANLNQLFQSVEKLFREDADCRITTVSKEHGEIAVEVNKPIPCFLIATVVSVKPLETAVDFNISSEQFSFTGTYPVLRKRVISYYEKLNQLHTLLGISKNV</sequence>
<dbReference type="EMBL" id="CVRB01000004">
    <property type="protein sequence ID" value="CRK84375.1"/>
    <property type="molecule type" value="Genomic_DNA"/>
</dbReference>
<gene>
    <name evidence="1" type="ORF">BN000_04387</name>
</gene>
<reference evidence="2" key="1">
    <citation type="submission" date="2015-05" db="EMBL/GenBank/DDBJ databases">
        <authorList>
            <person name="Urmite Genomes"/>
        </authorList>
    </citation>
    <scope>NUCLEOTIDE SEQUENCE [LARGE SCALE GENOMIC DNA]</scope>
    <source>
        <strain evidence="2">LF1</strain>
    </source>
</reference>
<evidence type="ECO:0000313" key="2">
    <source>
        <dbReference type="Proteomes" id="UP000199087"/>
    </source>
</evidence>
<dbReference type="OrthoDB" id="2353056at2"/>
<name>A0A0U1P293_9BACI</name>
<evidence type="ECO:0000313" key="1">
    <source>
        <dbReference type="EMBL" id="CRK84375.1"/>
    </source>
</evidence>
<protein>
    <recommendedName>
        <fullName evidence="3">Cytosolic protein</fullName>
    </recommendedName>
</protein>
<dbReference type="Proteomes" id="UP000199087">
    <property type="component" value="Unassembled WGS sequence"/>
</dbReference>
<dbReference type="RefSeq" id="WP_090638011.1">
    <property type="nucleotide sequence ID" value="NZ_CVRB01000004.1"/>
</dbReference>
<proteinExistence type="predicted"/>
<accession>A0A0U1P293</accession>
<organism evidence="1 2">
    <name type="scientific">Neobacillus massiliamazoniensis</name>
    <dbReference type="NCBI Taxonomy" id="1499688"/>
    <lineage>
        <taxon>Bacteria</taxon>
        <taxon>Bacillati</taxon>
        <taxon>Bacillota</taxon>
        <taxon>Bacilli</taxon>
        <taxon>Bacillales</taxon>
        <taxon>Bacillaceae</taxon>
        <taxon>Neobacillus</taxon>
    </lineage>
</organism>
<evidence type="ECO:0008006" key="3">
    <source>
        <dbReference type="Google" id="ProtNLM"/>
    </source>
</evidence>
<dbReference type="STRING" id="1499688.BN000_04387"/>